<keyword evidence="3" id="KW-0067">ATP-binding</keyword>
<keyword evidence="6" id="KW-1185">Reference proteome</keyword>
<reference evidence="5" key="1">
    <citation type="submission" date="2019-03" db="EMBL/GenBank/DDBJ databases">
        <title>Improved annotation for the trematode Fasciola hepatica.</title>
        <authorList>
            <person name="Choi Y.-J."/>
            <person name="Martin J."/>
            <person name="Mitreva M."/>
        </authorList>
    </citation>
    <scope>NUCLEOTIDE SEQUENCE [LARGE SCALE GENOMIC DNA]</scope>
</reference>
<dbReference type="GO" id="GO:0140662">
    <property type="term" value="F:ATP-dependent protein folding chaperone"/>
    <property type="evidence" value="ECO:0007669"/>
    <property type="project" value="InterPro"/>
</dbReference>
<dbReference type="InterPro" id="IPR013126">
    <property type="entry name" value="Hsp_70_fam"/>
</dbReference>
<proteinExistence type="inferred from homology"/>
<dbReference type="SUPFAM" id="SSF100920">
    <property type="entry name" value="Heat shock protein 70kD (HSP70), peptide-binding domain"/>
    <property type="match status" value="1"/>
</dbReference>
<feature type="compositionally biased region" description="Polar residues" evidence="4">
    <location>
        <begin position="809"/>
        <end position="824"/>
    </location>
</feature>
<dbReference type="SUPFAM" id="SSF100934">
    <property type="entry name" value="Heat shock protein 70kD (HSP70), C-terminal subdomain"/>
    <property type="match status" value="2"/>
</dbReference>
<feature type="region of interest" description="Disordered" evidence="4">
    <location>
        <begin position="523"/>
        <end position="570"/>
    </location>
</feature>
<keyword evidence="2" id="KW-0547">Nucleotide-binding</keyword>
<dbReference type="InterPro" id="IPR043129">
    <property type="entry name" value="ATPase_NBD"/>
</dbReference>
<dbReference type="Gene3D" id="3.90.640.10">
    <property type="entry name" value="Actin, Chain A, domain 4"/>
    <property type="match status" value="1"/>
</dbReference>
<dbReference type="PANTHER" id="PTHR45639:SF4">
    <property type="entry name" value="HSC70CB, ISOFORM G"/>
    <property type="match status" value="1"/>
</dbReference>
<comment type="similarity">
    <text evidence="1">Belongs to the heat shock protein 70 family.</text>
</comment>
<dbReference type="AlphaFoldDB" id="A0A4E0R492"/>
<evidence type="ECO:0000256" key="3">
    <source>
        <dbReference type="ARBA" id="ARBA00022840"/>
    </source>
</evidence>
<dbReference type="InterPro" id="IPR029047">
    <property type="entry name" value="HSP70_peptide-bd_sf"/>
</dbReference>
<dbReference type="SUPFAM" id="SSF53067">
    <property type="entry name" value="Actin-like ATPase domain"/>
    <property type="match status" value="2"/>
</dbReference>
<evidence type="ECO:0000313" key="5">
    <source>
        <dbReference type="EMBL" id="THD21104.1"/>
    </source>
</evidence>
<dbReference type="PROSITE" id="PS01036">
    <property type="entry name" value="HSP70_3"/>
    <property type="match status" value="1"/>
</dbReference>
<dbReference type="FunFam" id="3.90.640.10:FF:000004">
    <property type="entry name" value="Heat shock 70 kDa protein 4"/>
    <property type="match status" value="1"/>
</dbReference>
<feature type="compositionally biased region" description="Low complexity" evidence="4">
    <location>
        <begin position="554"/>
        <end position="564"/>
    </location>
</feature>
<feature type="compositionally biased region" description="Basic and acidic residues" evidence="4">
    <location>
        <begin position="836"/>
        <end position="847"/>
    </location>
</feature>
<comment type="caution">
    <text evidence="5">The sequence shown here is derived from an EMBL/GenBank/DDBJ whole genome shotgun (WGS) entry which is preliminary data.</text>
</comment>
<dbReference type="FunFam" id="3.30.420.40:FF:000171">
    <property type="entry name" value="Heat shock 70 kDa protein 4"/>
    <property type="match status" value="2"/>
</dbReference>
<gene>
    <name evidence="5" type="ORF">D915_008102</name>
</gene>
<feature type="region of interest" description="Disordered" evidence="4">
    <location>
        <begin position="789"/>
        <end position="847"/>
    </location>
</feature>
<dbReference type="Gene3D" id="2.60.34.10">
    <property type="entry name" value="Substrate Binding Domain Of DNAk, Chain A, domain 1"/>
    <property type="match status" value="1"/>
</dbReference>
<dbReference type="GO" id="GO:0005634">
    <property type="term" value="C:nucleus"/>
    <property type="evidence" value="ECO:0007669"/>
    <property type="project" value="TreeGrafter"/>
</dbReference>
<dbReference type="PANTHER" id="PTHR45639">
    <property type="entry name" value="HSC70CB, ISOFORM G-RELATED"/>
    <property type="match status" value="1"/>
</dbReference>
<dbReference type="InterPro" id="IPR018181">
    <property type="entry name" value="Heat_shock_70_CS"/>
</dbReference>
<protein>
    <submittedName>
        <fullName evidence="5">Heat shock 70 kDa protein 4</fullName>
    </submittedName>
</protein>
<dbReference type="FunFam" id="1.20.1270.10:FF:000002">
    <property type="entry name" value="Heat shock 70 kDa protein 4"/>
    <property type="match status" value="1"/>
</dbReference>
<evidence type="ECO:0000256" key="2">
    <source>
        <dbReference type="ARBA" id="ARBA00022741"/>
    </source>
</evidence>
<evidence type="ECO:0000256" key="4">
    <source>
        <dbReference type="SAM" id="MobiDB-lite"/>
    </source>
</evidence>
<dbReference type="Gene3D" id="1.20.1270.10">
    <property type="match status" value="1"/>
</dbReference>
<keyword evidence="5" id="KW-0346">Stress response</keyword>
<evidence type="ECO:0000256" key="1">
    <source>
        <dbReference type="ARBA" id="ARBA00007381"/>
    </source>
</evidence>
<dbReference type="Gene3D" id="3.30.420.40">
    <property type="match status" value="2"/>
</dbReference>
<dbReference type="InterPro" id="IPR029048">
    <property type="entry name" value="HSP70_C_sf"/>
</dbReference>
<feature type="compositionally biased region" description="Polar residues" evidence="4">
    <location>
        <begin position="540"/>
        <end position="553"/>
    </location>
</feature>
<dbReference type="Pfam" id="PF00012">
    <property type="entry name" value="HSP70"/>
    <property type="match status" value="1"/>
</dbReference>
<dbReference type="Gene3D" id="3.30.30.30">
    <property type="match status" value="1"/>
</dbReference>
<evidence type="ECO:0000313" key="6">
    <source>
        <dbReference type="Proteomes" id="UP000230066"/>
    </source>
</evidence>
<name>A0A4E0R492_FASHE</name>
<dbReference type="EMBL" id="JXXN02003848">
    <property type="protein sequence ID" value="THD21104.1"/>
    <property type="molecule type" value="Genomic_DNA"/>
</dbReference>
<dbReference type="GO" id="GO:0005829">
    <property type="term" value="C:cytosol"/>
    <property type="evidence" value="ECO:0007669"/>
    <property type="project" value="TreeGrafter"/>
</dbReference>
<accession>A0A4E0R492</accession>
<organism evidence="5 6">
    <name type="scientific">Fasciola hepatica</name>
    <name type="common">Liver fluke</name>
    <dbReference type="NCBI Taxonomy" id="6192"/>
    <lineage>
        <taxon>Eukaryota</taxon>
        <taxon>Metazoa</taxon>
        <taxon>Spiralia</taxon>
        <taxon>Lophotrochozoa</taxon>
        <taxon>Platyhelminthes</taxon>
        <taxon>Trematoda</taxon>
        <taxon>Digenea</taxon>
        <taxon>Plagiorchiida</taxon>
        <taxon>Echinostomata</taxon>
        <taxon>Echinostomatoidea</taxon>
        <taxon>Fasciolidae</taxon>
        <taxon>Fasciola</taxon>
    </lineage>
</organism>
<dbReference type="Proteomes" id="UP000230066">
    <property type="component" value="Unassembled WGS sequence"/>
</dbReference>
<sequence length="847" mass="93836">MAISVVGFDIGCLTSYIAVARGGGIETITNEYSERQTPRLIGTAAKLQHVTNVKNTVVEFLPLIGKKMSDVSVLKERSRILYPVEEGADGRVMIKVHYNDGVYAFTPEQVVAMQLTKLKGLTESVLASKVVDVVINVPTYLTDCERRAMLDASRIAGLNCVKLVNDTTAIGTAYGLYNVDLPAADQPPRNVAFVSVGYHSTQIAIGAFNSGKLRVLSTSCDPHLGGRDFDEVIFEKMAHEFESKYKIKISDYPKAVVRLLAECEKVKKAMSANSQELPVNIECLLNDRDLCSKIKRADFEEYSGNLLSRFEQVLKRCLVLSKLETTEIHSVELVGGTTRIPALKAIVASVFGQHGRTTLNADEAVARGCALQAAICSPAYRVREFNVTEVCPYGINLIWDREDSGDQAITVAAENDSGIPIDNKDTSIEIFPLMHPIPSSRRLFFNRRGPFALEARYAHPENLPNQSVLIGMFKVHGLSCKPGEICKVRVKVRINNHGIFTVSQAEVAEEYEKEVEVEVPNEVGSVAPETTTGKPMEVETPNNGDVSSSPTHPNASTNEANETAATDKKLPTKKTIVKKKATRYRDLPVDASIMQFTPKQLNEFCEIEGKLYEQDELEQKRAHAKNAVEEYVYEMRSKLAESLQPYATEKENSDLSRVLEETEDWLYGDGENLHRQAYVDRLNNMRILGDRIENRAYEHKSRTSAVENFERSIVSIRKVIDSAAAGEDAYNHLTKDQLKQLQSSLDHHEHWLRDQMRVQNGKSLTDDPVLKTADIISKHQAMESVCRPIINTPKPAPPPPPSAPPMPTGNATQNNAEANHSAPNDANVKGKSVKTATDDKAENMDVD</sequence>
<dbReference type="PRINTS" id="PR00301">
    <property type="entry name" value="HEATSHOCK70"/>
</dbReference>
<dbReference type="GO" id="GO:0005524">
    <property type="term" value="F:ATP binding"/>
    <property type="evidence" value="ECO:0007669"/>
    <property type="project" value="UniProtKB-KW"/>
</dbReference>
<feature type="compositionally biased region" description="Pro residues" evidence="4">
    <location>
        <begin position="794"/>
        <end position="807"/>
    </location>
</feature>